<feature type="transmembrane region" description="Helical" evidence="1">
    <location>
        <begin position="174"/>
        <end position="195"/>
    </location>
</feature>
<keyword evidence="1" id="KW-0472">Membrane</keyword>
<evidence type="ECO:0000313" key="2">
    <source>
        <dbReference type="EMBL" id="MBE1495987.1"/>
    </source>
</evidence>
<proteinExistence type="predicted"/>
<sequence>MSFGMLTQKSLSLFSAVGGWRTVAESVASRALFLVAYLLTGQVLTSALIAVGGVVAFAVVRLCTTGKVWQPVVGLLVVGVSALLAGGTGNAADFYLTSVLWQAVGGALFLVSILVRWPVIGLVIGTARGERAAWRRDRRERRRYYACTAIFLAKYAIAVAVLVPLYLAESVVPLGIAATLLGGAPALGVCVYLSWRILRTAPQATVCHASKVG</sequence>
<keyword evidence="1" id="KW-1133">Transmembrane helix</keyword>
<keyword evidence="1" id="KW-0812">Transmembrane</keyword>
<feature type="transmembrane region" description="Helical" evidence="1">
    <location>
        <begin position="144"/>
        <end position="168"/>
    </location>
</feature>
<evidence type="ECO:0000256" key="1">
    <source>
        <dbReference type="SAM" id="Phobius"/>
    </source>
</evidence>
<gene>
    <name evidence="2" type="ORF">H4696_003087</name>
</gene>
<dbReference type="InterPro" id="IPR016566">
    <property type="entry name" value="UCP010219"/>
</dbReference>
<protein>
    <submittedName>
        <fullName evidence="2">Membrane protein</fullName>
    </submittedName>
</protein>
<feature type="transmembrane region" description="Helical" evidence="1">
    <location>
        <begin position="72"/>
        <end position="92"/>
    </location>
</feature>
<organism evidence="2 3">
    <name type="scientific">Amycolatopsis lexingtonensis</name>
    <dbReference type="NCBI Taxonomy" id="218822"/>
    <lineage>
        <taxon>Bacteria</taxon>
        <taxon>Bacillati</taxon>
        <taxon>Actinomycetota</taxon>
        <taxon>Actinomycetes</taxon>
        <taxon>Pseudonocardiales</taxon>
        <taxon>Pseudonocardiaceae</taxon>
        <taxon>Amycolatopsis</taxon>
    </lineage>
</organism>
<feature type="transmembrane region" description="Helical" evidence="1">
    <location>
        <begin position="34"/>
        <end position="60"/>
    </location>
</feature>
<dbReference type="EMBL" id="JADBEG010000001">
    <property type="protein sequence ID" value="MBE1495987.1"/>
    <property type="molecule type" value="Genomic_DNA"/>
</dbReference>
<keyword evidence="3" id="KW-1185">Reference proteome</keyword>
<comment type="caution">
    <text evidence="2">The sequence shown here is derived from an EMBL/GenBank/DDBJ whole genome shotgun (WGS) entry which is preliminary data.</text>
</comment>
<evidence type="ECO:0000313" key="3">
    <source>
        <dbReference type="Proteomes" id="UP000631670"/>
    </source>
</evidence>
<accession>A0ABR9HYH1</accession>
<dbReference type="RefSeq" id="WP_086862739.1">
    <property type="nucleotide sequence ID" value="NZ_JADBEG010000001.1"/>
</dbReference>
<feature type="transmembrane region" description="Helical" evidence="1">
    <location>
        <begin position="98"/>
        <end position="124"/>
    </location>
</feature>
<reference evidence="2 3" key="1">
    <citation type="submission" date="2020-10" db="EMBL/GenBank/DDBJ databases">
        <title>Sequencing the genomes of 1000 actinobacteria strains.</title>
        <authorList>
            <person name="Klenk H.-P."/>
        </authorList>
    </citation>
    <scope>NUCLEOTIDE SEQUENCE [LARGE SCALE GENOMIC DNA]</scope>
    <source>
        <strain evidence="2 3">DSM 44653</strain>
    </source>
</reference>
<name>A0ABR9HYH1_9PSEU</name>
<dbReference type="Pfam" id="PF11361">
    <property type="entry name" value="DUF3159"/>
    <property type="match status" value="1"/>
</dbReference>
<dbReference type="Proteomes" id="UP000631670">
    <property type="component" value="Unassembled WGS sequence"/>
</dbReference>